<dbReference type="EMBL" id="JARTMM010000031">
    <property type="protein sequence ID" value="MDK4882001.1"/>
    <property type="molecule type" value="Genomic_DNA"/>
</dbReference>
<dbReference type="Proteomes" id="UP001174156">
    <property type="component" value="Unassembled WGS sequence"/>
</dbReference>
<reference evidence="2" key="3">
    <citation type="submission" date="2024-01" db="EMBL/GenBank/DDBJ databases">
        <authorList>
            <person name="Macesic N."/>
        </authorList>
    </citation>
    <scope>NUCLEOTIDE SEQUENCE</scope>
    <source>
        <strain evidence="2">CPO519</strain>
    </source>
</reference>
<organism evidence="1">
    <name type="scientific">Acinetobacter baumannii</name>
    <dbReference type="NCBI Taxonomy" id="470"/>
    <lineage>
        <taxon>Bacteria</taxon>
        <taxon>Pseudomonadati</taxon>
        <taxon>Pseudomonadota</taxon>
        <taxon>Gammaproteobacteria</taxon>
        <taxon>Moraxellales</taxon>
        <taxon>Moraxellaceae</taxon>
        <taxon>Acinetobacter</taxon>
        <taxon>Acinetobacter calcoaceticus/baumannii complex</taxon>
    </lineage>
</organism>
<accession>A0AA90HV07</accession>
<evidence type="ECO:0000313" key="2">
    <source>
        <dbReference type="EMBL" id="MEC5497029.1"/>
    </source>
</evidence>
<dbReference type="EMBL" id="JARTMM020000001">
    <property type="protein sequence ID" value="MEC5497029.1"/>
    <property type="molecule type" value="Genomic_DNA"/>
</dbReference>
<name>A0AA90HV07_ACIBA</name>
<evidence type="ECO:0000313" key="1">
    <source>
        <dbReference type="EMBL" id="MDK4882001.1"/>
    </source>
</evidence>
<protein>
    <submittedName>
        <fullName evidence="1">Uncharacterized protein</fullName>
    </submittedName>
</protein>
<comment type="caution">
    <text evidence="1">The sequence shown here is derived from an EMBL/GenBank/DDBJ whole genome shotgun (WGS) entry which is preliminary data.</text>
</comment>
<reference evidence="2 3" key="1">
    <citation type="journal article" date="2023" name="Nat. Commun.">
        <title>Genomic dissection of endemic carbapenem resistance reveals metallo-beta-lactamase dissemination through clonal, plasmid and integron transfer.</title>
        <authorList>
            <person name="Macesic N."/>
            <person name="Hawkey J."/>
            <person name="Vezina B."/>
            <person name="Wisniewski J.A."/>
            <person name="Cottingham H."/>
            <person name="Blakeway L.V."/>
            <person name="Harshegyi T."/>
            <person name="Pragastis K."/>
            <person name="Badoordeen G.Z."/>
            <person name="Dennison A."/>
            <person name="Spelman D.W."/>
            <person name="Jenney A.W.J."/>
            <person name="Peleg A.Y."/>
        </authorList>
    </citation>
    <scope>NUCLEOTIDE SEQUENCE [LARGE SCALE GENOMIC DNA]</scope>
    <source>
        <strain evidence="2 3">CPO519</strain>
    </source>
</reference>
<reference evidence="1" key="2">
    <citation type="submission" date="2023-01" db="EMBL/GenBank/DDBJ databases">
        <title>Genomic dissection of endemic carbapenem resistance: metallo-beta-lactamase gene dissemination through clonal, plasmid and integron transfer pathways.</title>
        <authorList>
            <person name="Macesic N."/>
        </authorList>
    </citation>
    <scope>NUCLEOTIDE SEQUENCE</scope>
    <source>
        <strain evidence="1">CPO519</strain>
    </source>
</reference>
<gene>
    <name evidence="2" type="ORF">P9867_011245</name>
    <name evidence="1" type="ORF">P9867_09870</name>
</gene>
<dbReference type="AlphaFoldDB" id="A0AA90HV07"/>
<evidence type="ECO:0000313" key="3">
    <source>
        <dbReference type="Proteomes" id="UP001174156"/>
    </source>
</evidence>
<sequence length="94" mass="10217">MSNTQDKTACADLNVAKLVEDTIFWFEQRMETLNDIADSEGNVVLAGDGGEKELNDEQSRAFKAGISTAISLIGKFPLSLDRAVNPIDLDDLEA</sequence>
<proteinExistence type="predicted"/>